<dbReference type="InterPro" id="IPR029052">
    <property type="entry name" value="Metallo-depent_PP-like"/>
</dbReference>
<dbReference type="Proteomes" id="UP001596472">
    <property type="component" value="Unassembled WGS sequence"/>
</dbReference>
<keyword evidence="3" id="KW-0540">Nuclease</keyword>
<evidence type="ECO:0000256" key="1">
    <source>
        <dbReference type="ARBA" id="ARBA00022801"/>
    </source>
</evidence>
<protein>
    <submittedName>
        <fullName evidence="3">Exonuclease SbcCD subunit D</fullName>
    </submittedName>
</protein>
<gene>
    <name evidence="3" type="ORF">ACFQY0_03100</name>
</gene>
<dbReference type="Pfam" id="PF00149">
    <property type="entry name" value="Metallophos"/>
    <property type="match status" value="1"/>
</dbReference>
<dbReference type="RefSeq" id="WP_379708980.1">
    <property type="nucleotide sequence ID" value="NZ_JBHTBS010000001.1"/>
</dbReference>
<keyword evidence="4" id="KW-1185">Reference proteome</keyword>
<sequence length="393" mass="43003">MSLTILHTADWQIGKPFASTPDPDKRRRLQQERLHAIDRIAQLAGSESVDLVLVAGDLFDSPSPTKATVSATFHAIGRIPAPVIAIPGNHDFGGPGGPWNQDFVQKEARELAPNFQILTQAEALVLEVAVILPAPLEHRQNLSDPTAWIRTAFDDADFPADRPRIVLAHGSVQGFSSAGDEDEAQSSNLIELAKLPLDEIDYIALGDWHGTKQVADKAWYAGTPEIDRFPKGDDNRPGHVLIARLARAAAADVQCIPTSQLQWKQLAIRFDGESGMAQLEQEFADTVGTGADGVLLQLELSGGLTLRESLRLHELLETWESRLVRLKLRDTVVEMPSDDEIAQLTERRGDPLISRVAARLVEQAAGSDEQAAVARLALRELYQLTLRHESSCA</sequence>
<dbReference type="EMBL" id="JBHTBS010000001">
    <property type="protein sequence ID" value="MFC7336151.1"/>
    <property type="molecule type" value="Genomic_DNA"/>
</dbReference>
<proteinExistence type="predicted"/>
<dbReference type="InterPro" id="IPR041796">
    <property type="entry name" value="Mre11_N"/>
</dbReference>
<evidence type="ECO:0000313" key="3">
    <source>
        <dbReference type="EMBL" id="MFC7336151.1"/>
    </source>
</evidence>
<dbReference type="InterPro" id="IPR014577">
    <property type="entry name" value="UCP033093_metalloPase"/>
</dbReference>
<dbReference type="PANTHER" id="PTHR30337">
    <property type="entry name" value="COMPONENT OF ATP-DEPENDENT DSDNA EXONUCLEASE"/>
    <property type="match status" value="1"/>
</dbReference>
<dbReference type="Gene3D" id="3.60.21.10">
    <property type="match status" value="1"/>
</dbReference>
<dbReference type="InterPro" id="IPR050535">
    <property type="entry name" value="DNA_Repair-Maintenance_Comp"/>
</dbReference>
<reference evidence="4" key="1">
    <citation type="journal article" date="2019" name="Int. J. Syst. Evol. Microbiol.">
        <title>The Global Catalogue of Microorganisms (GCM) 10K type strain sequencing project: providing services to taxonomists for standard genome sequencing and annotation.</title>
        <authorList>
            <consortium name="The Broad Institute Genomics Platform"/>
            <consortium name="The Broad Institute Genome Sequencing Center for Infectious Disease"/>
            <person name="Wu L."/>
            <person name="Ma J."/>
        </authorList>
    </citation>
    <scope>NUCLEOTIDE SEQUENCE [LARGE SCALE GENOMIC DNA]</scope>
    <source>
        <strain evidence="4">CGMCC 4.1467</strain>
    </source>
</reference>
<dbReference type="PIRSF" id="PIRSF033093">
    <property type="entry name" value="UCP_ML1119"/>
    <property type="match status" value="1"/>
</dbReference>
<dbReference type="CDD" id="cd00840">
    <property type="entry name" value="MPP_Mre11_N"/>
    <property type="match status" value="1"/>
</dbReference>
<keyword evidence="1" id="KW-0378">Hydrolase</keyword>
<dbReference type="InterPro" id="IPR004843">
    <property type="entry name" value="Calcineurin-like_PHP"/>
</dbReference>
<feature type="domain" description="Calcineurin-like phosphoesterase" evidence="2">
    <location>
        <begin position="4"/>
        <end position="209"/>
    </location>
</feature>
<comment type="caution">
    <text evidence="3">The sequence shown here is derived from an EMBL/GenBank/DDBJ whole genome shotgun (WGS) entry which is preliminary data.</text>
</comment>
<dbReference type="SUPFAM" id="SSF56300">
    <property type="entry name" value="Metallo-dependent phosphatases"/>
    <property type="match status" value="1"/>
</dbReference>
<keyword evidence="3" id="KW-0269">Exonuclease</keyword>
<accession>A0ABW2L1E2</accession>
<evidence type="ECO:0000313" key="4">
    <source>
        <dbReference type="Proteomes" id="UP001596472"/>
    </source>
</evidence>
<organism evidence="3 4">
    <name type="scientific">Haloferula chungangensis</name>
    <dbReference type="NCBI Taxonomy" id="1048331"/>
    <lineage>
        <taxon>Bacteria</taxon>
        <taxon>Pseudomonadati</taxon>
        <taxon>Verrucomicrobiota</taxon>
        <taxon>Verrucomicrobiia</taxon>
        <taxon>Verrucomicrobiales</taxon>
        <taxon>Verrucomicrobiaceae</taxon>
        <taxon>Haloferula</taxon>
    </lineage>
</organism>
<dbReference type="PANTHER" id="PTHR30337:SF8">
    <property type="entry name" value="BLL4141 PROTEIN"/>
    <property type="match status" value="1"/>
</dbReference>
<name>A0ABW2L1E2_9BACT</name>
<dbReference type="GO" id="GO:0004527">
    <property type="term" value="F:exonuclease activity"/>
    <property type="evidence" value="ECO:0007669"/>
    <property type="project" value="UniProtKB-KW"/>
</dbReference>
<evidence type="ECO:0000259" key="2">
    <source>
        <dbReference type="Pfam" id="PF00149"/>
    </source>
</evidence>